<evidence type="ECO:0000313" key="4">
    <source>
        <dbReference type="Proteomes" id="UP001176961"/>
    </source>
</evidence>
<dbReference type="Gene3D" id="3.10.100.10">
    <property type="entry name" value="Mannose-Binding Protein A, subunit A"/>
    <property type="match status" value="1"/>
</dbReference>
<dbReference type="InterPro" id="IPR016187">
    <property type="entry name" value="CTDL_fold"/>
</dbReference>
<name>A0AA36M8I9_CYLNA</name>
<keyword evidence="4" id="KW-1185">Reference proteome</keyword>
<dbReference type="AlphaFoldDB" id="A0AA36M8I9"/>
<evidence type="ECO:0000256" key="1">
    <source>
        <dbReference type="SAM" id="SignalP"/>
    </source>
</evidence>
<feature type="domain" description="C-type lectin" evidence="2">
    <location>
        <begin position="60"/>
        <end position="182"/>
    </location>
</feature>
<evidence type="ECO:0000313" key="3">
    <source>
        <dbReference type="EMBL" id="CAJ0601415.1"/>
    </source>
</evidence>
<reference evidence="3" key="1">
    <citation type="submission" date="2023-07" db="EMBL/GenBank/DDBJ databases">
        <authorList>
            <consortium name="CYATHOMIX"/>
        </authorList>
    </citation>
    <scope>NUCLEOTIDE SEQUENCE</scope>
    <source>
        <strain evidence="3">N/A</strain>
    </source>
</reference>
<sequence length="196" mass="22096">MHAVTFLLLAIPLVEGFIKPIGNELMSRSTVKNNCTCPLSKSVLSICPGHCEDGWAYYSRKDACYKAYHMGNFDDAEGICEMKGGHLASIHSFAENEFVTELAKSGVAADNIWKGTWIGLRQAKHPLSKEWTWTDGTEVDYTPWSKNQPDDYGGAEHCAHLFCDAMVNTNYEYRKWNDAPCSLKMRTFVCKKEAMH</sequence>
<dbReference type="InterPro" id="IPR050111">
    <property type="entry name" value="C-type_lectin/snaclec_domain"/>
</dbReference>
<protein>
    <recommendedName>
        <fullName evidence="2">C-type lectin domain-containing protein</fullName>
    </recommendedName>
</protein>
<accession>A0AA36M8I9</accession>
<dbReference type="Pfam" id="PF00059">
    <property type="entry name" value="Lectin_C"/>
    <property type="match status" value="1"/>
</dbReference>
<gene>
    <name evidence="3" type="ORF">CYNAS_LOCUS13398</name>
</gene>
<proteinExistence type="predicted"/>
<dbReference type="Proteomes" id="UP001176961">
    <property type="component" value="Unassembled WGS sequence"/>
</dbReference>
<dbReference type="PROSITE" id="PS50041">
    <property type="entry name" value="C_TYPE_LECTIN_2"/>
    <property type="match status" value="1"/>
</dbReference>
<keyword evidence="1" id="KW-0732">Signal</keyword>
<dbReference type="SUPFAM" id="SSF56436">
    <property type="entry name" value="C-type lectin-like"/>
    <property type="match status" value="1"/>
</dbReference>
<dbReference type="PANTHER" id="PTHR22803">
    <property type="entry name" value="MANNOSE, PHOSPHOLIPASE, LECTIN RECEPTOR RELATED"/>
    <property type="match status" value="1"/>
</dbReference>
<comment type="caution">
    <text evidence="3">The sequence shown here is derived from an EMBL/GenBank/DDBJ whole genome shotgun (WGS) entry which is preliminary data.</text>
</comment>
<dbReference type="InterPro" id="IPR001304">
    <property type="entry name" value="C-type_lectin-like"/>
</dbReference>
<evidence type="ECO:0000259" key="2">
    <source>
        <dbReference type="PROSITE" id="PS50041"/>
    </source>
</evidence>
<feature type="signal peptide" evidence="1">
    <location>
        <begin position="1"/>
        <end position="16"/>
    </location>
</feature>
<organism evidence="3 4">
    <name type="scientific">Cylicocyclus nassatus</name>
    <name type="common">Nematode worm</name>
    <dbReference type="NCBI Taxonomy" id="53992"/>
    <lineage>
        <taxon>Eukaryota</taxon>
        <taxon>Metazoa</taxon>
        <taxon>Ecdysozoa</taxon>
        <taxon>Nematoda</taxon>
        <taxon>Chromadorea</taxon>
        <taxon>Rhabditida</taxon>
        <taxon>Rhabditina</taxon>
        <taxon>Rhabditomorpha</taxon>
        <taxon>Strongyloidea</taxon>
        <taxon>Strongylidae</taxon>
        <taxon>Cylicocyclus</taxon>
    </lineage>
</organism>
<dbReference type="SMART" id="SM00034">
    <property type="entry name" value="CLECT"/>
    <property type="match status" value="1"/>
</dbReference>
<dbReference type="InterPro" id="IPR016186">
    <property type="entry name" value="C-type_lectin-like/link_sf"/>
</dbReference>
<feature type="chain" id="PRO_5041320236" description="C-type lectin domain-containing protein" evidence="1">
    <location>
        <begin position="17"/>
        <end position="196"/>
    </location>
</feature>
<dbReference type="EMBL" id="CATQJL010000305">
    <property type="protein sequence ID" value="CAJ0601415.1"/>
    <property type="molecule type" value="Genomic_DNA"/>
</dbReference>